<protein>
    <submittedName>
        <fullName evidence="7">Transporter</fullName>
    </submittedName>
</protein>
<comment type="caution">
    <text evidence="7">The sequence shown here is derived from an EMBL/GenBank/DDBJ whole genome shotgun (WGS) entry which is preliminary data.</text>
</comment>
<dbReference type="Pfam" id="PF03741">
    <property type="entry name" value="TerC"/>
    <property type="match status" value="1"/>
</dbReference>
<feature type="transmembrane region" description="Helical" evidence="6">
    <location>
        <begin position="103"/>
        <end position="125"/>
    </location>
</feature>
<sequence>MDVPGWVWALTVTGVVGLLLFDYVFHVRKAHVPTLRESATWSALYVGIALLFGVGVMIFGGTAEGTEYFAGYLTEKALSVDNLFVFLVILHSFRVPREYQQKALLFGITFSLIARTALIFVGSALINTFAWVFYAFGLILLVTAGNMLKPRGGEPDEGENVAVRLARRIFHTTDDYEDGRLFTVKDGRRAMTPLVLVMVALAGTDVLFALDSIPAIFGLTQHVYLVFTAVAFSLLGLRQLYFLIDGLLDRLIYLAFGLAVILGFIGVRLILHALHENNLPFVNNGQPVEVVELSTGLSLGVIVVVLVLTVVASLVSPTGRAQTAIANARRHATAYLDSEYTEDPAERERIFQQLVDEKAQIVALGQKYRQMARDADGLLDLVERAKASHDAAMARGEAPIGPHH</sequence>
<organism evidence="7 8">
    <name type="scientific">Jiangella anatolica</name>
    <dbReference type="NCBI Taxonomy" id="2670374"/>
    <lineage>
        <taxon>Bacteria</taxon>
        <taxon>Bacillati</taxon>
        <taxon>Actinomycetota</taxon>
        <taxon>Actinomycetes</taxon>
        <taxon>Jiangellales</taxon>
        <taxon>Jiangellaceae</taxon>
        <taxon>Jiangella</taxon>
    </lineage>
</organism>
<feature type="transmembrane region" description="Helical" evidence="6">
    <location>
        <begin position="251"/>
        <end position="274"/>
    </location>
</feature>
<reference evidence="7 8" key="1">
    <citation type="submission" date="2018-01" db="EMBL/GenBank/DDBJ databases">
        <title>Draft genome sequence of Jiangella sp. GTF31.</title>
        <authorList>
            <person name="Sahin N."/>
            <person name="Ay H."/>
            <person name="Saygin H."/>
        </authorList>
    </citation>
    <scope>NUCLEOTIDE SEQUENCE [LARGE SCALE GENOMIC DNA]</scope>
    <source>
        <strain evidence="7 8">GTF31</strain>
    </source>
</reference>
<evidence type="ECO:0000313" key="8">
    <source>
        <dbReference type="Proteomes" id="UP000248764"/>
    </source>
</evidence>
<dbReference type="EMBL" id="POTW01000080">
    <property type="protein sequence ID" value="PZF80640.1"/>
    <property type="molecule type" value="Genomic_DNA"/>
</dbReference>
<feature type="transmembrane region" description="Helical" evidence="6">
    <location>
        <begin position="223"/>
        <end position="244"/>
    </location>
</feature>
<evidence type="ECO:0000256" key="5">
    <source>
        <dbReference type="ARBA" id="ARBA00023136"/>
    </source>
</evidence>
<dbReference type="InterPro" id="IPR022369">
    <property type="entry name" value="Integral_membrane_TerC_rswitch"/>
</dbReference>
<feature type="transmembrane region" description="Helical" evidence="6">
    <location>
        <begin position="39"/>
        <end position="63"/>
    </location>
</feature>
<dbReference type="PANTHER" id="PTHR30238">
    <property type="entry name" value="MEMBRANE BOUND PREDICTED REDOX MODULATOR"/>
    <property type="match status" value="1"/>
</dbReference>
<comment type="similarity">
    <text evidence="2">Belongs to the TerC family.</text>
</comment>
<evidence type="ECO:0000256" key="6">
    <source>
        <dbReference type="SAM" id="Phobius"/>
    </source>
</evidence>
<dbReference type="GO" id="GO:0016020">
    <property type="term" value="C:membrane"/>
    <property type="evidence" value="ECO:0007669"/>
    <property type="project" value="UniProtKB-SubCell"/>
</dbReference>
<dbReference type="RefSeq" id="WP_111257349.1">
    <property type="nucleotide sequence ID" value="NZ_POTW01000080.1"/>
</dbReference>
<dbReference type="NCBIfam" id="TIGR03718">
    <property type="entry name" value="R_switched_Alx"/>
    <property type="match status" value="1"/>
</dbReference>
<feature type="transmembrane region" description="Helical" evidence="6">
    <location>
        <begin position="6"/>
        <end position="27"/>
    </location>
</feature>
<feature type="transmembrane region" description="Helical" evidence="6">
    <location>
        <begin position="194"/>
        <end position="217"/>
    </location>
</feature>
<evidence type="ECO:0000256" key="3">
    <source>
        <dbReference type="ARBA" id="ARBA00022692"/>
    </source>
</evidence>
<feature type="transmembrane region" description="Helical" evidence="6">
    <location>
        <begin position="131"/>
        <end position="148"/>
    </location>
</feature>
<dbReference type="AlphaFoldDB" id="A0A2W2B6G3"/>
<keyword evidence="5 6" id="KW-0472">Membrane</keyword>
<name>A0A2W2B6G3_9ACTN</name>
<keyword evidence="3 6" id="KW-0812">Transmembrane</keyword>
<evidence type="ECO:0000256" key="1">
    <source>
        <dbReference type="ARBA" id="ARBA00004141"/>
    </source>
</evidence>
<proteinExistence type="inferred from homology"/>
<accession>A0A2W2B6G3</accession>
<evidence type="ECO:0000313" key="7">
    <source>
        <dbReference type="EMBL" id="PZF80640.1"/>
    </source>
</evidence>
<keyword evidence="4 6" id="KW-1133">Transmembrane helix</keyword>
<keyword evidence="8" id="KW-1185">Reference proteome</keyword>
<dbReference type="InterPro" id="IPR005496">
    <property type="entry name" value="Integral_membrane_TerC"/>
</dbReference>
<evidence type="ECO:0000256" key="2">
    <source>
        <dbReference type="ARBA" id="ARBA00007511"/>
    </source>
</evidence>
<feature type="transmembrane region" description="Helical" evidence="6">
    <location>
        <begin position="294"/>
        <end position="315"/>
    </location>
</feature>
<gene>
    <name evidence="7" type="ORF">C1I92_24945</name>
</gene>
<dbReference type="PANTHER" id="PTHR30238:SF0">
    <property type="entry name" value="THYLAKOID MEMBRANE PROTEIN TERC, CHLOROPLASTIC"/>
    <property type="match status" value="1"/>
</dbReference>
<evidence type="ECO:0000256" key="4">
    <source>
        <dbReference type="ARBA" id="ARBA00022989"/>
    </source>
</evidence>
<dbReference type="Proteomes" id="UP000248764">
    <property type="component" value="Unassembled WGS sequence"/>
</dbReference>
<feature type="transmembrane region" description="Helical" evidence="6">
    <location>
        <begin position="69"/>
        <end position="91"/>
    </location>
</feature>
<comment type="subcellular location">
    <subcellularLocation>
        <location evidence="1">Membrane</location>
        <topology evidence="1">Multi-pass membrane protein</topology>
    </subcellularLocation>
</comment>